<dbReference type="OrthoDB" id="1407586at2"/>
<name>A0A1H2YT62_9PSEU</name>
<dbReference type="PANTHER" id="PTHR21240">
    <property type="entry name" value="2-AMINO-3-CARBOXYLMUCONATE-6-SEMIALDEHYDE DECARBOXYLASE"/>
    <property type="match status" value="1"/>
</dbReference>
<dbReference type="InterPro" id="IPR006680">
    <property type="entry name" value="Amidohydro-rel"/>
</dbReference>
<dbReference type="EMBL" id="FNON01000002">
    <property type="protein sequence ID" value="SDX08225.1"/>
    <property type="molecule type" value="Genomic_DNA"/>
</dbReference>
<gene>
    <name evidence="3" type="ORF">SAMN05421504_102251</name>
</gene>
<organism evidence="3 4">
    <name type="scientific">Amycolatopsis xylanica</name>
    <dbReference type="NCBI Taxonomy" id="589385"/>
    <lineage>
        <taxon>Bacteria</taxon>
        <taxon>Bacillati</taxon>
        <taxon>Actinomycetota</taxon>
        <taxon>Actinomycetes</taxon>
        <taxon>Pseudonocardiales</taxon>
        <taxon>Pseudonocardiaceae</taxon>
        <taxon>Amycolatopsis</taxon>
    </lineage>
</organism>
<evidence type="ECO:0000259" key="2">
    <source>
        <dbReference type="Pfam" id="PF04909"/>
    </source>
</evidence>
<dbReference type="RefSeq" id="WP_091288173.1">
    <property type="nucleotide sequence ID" value="NZ_FNON01000002.1"/>
</dbReference>
<dbReference type="GO" id="GO:0016831">
    <property type="term" value="F:carboxy-lyase activity"/>
    <property type="evidence" value="ECO:0007669"/>
    <property type="project" value="InterPro"/>
</dbReference>
<dbReference type="SUPFAM" id="SSF51556">
    <property type="entry name" value="Metallo-dependent hydrolases"/>
    <property type="match status" value="1"/>
</dbReference>
<evidence type="ECO:0000256" key="1">
    <source>
        <dbReference type="ARBA" id="ARBA00023239"/>
    </source>
</evidence>
<evidence type="ECO:0000313" key="3">
    <source>
        <dbReference type="EMBL" id="SDX08225.1"/>
    </source>
</evidence>
<dbReference type="PANTHER" id="PTHR21240:SF19">
    <property type="entry name" value="CATALYTIC_ HYDROLASE"/>
    <property type="match status" value="1"/>
</dbReference>
<dbReference type="InterPro" id="IPR032466">
    <property type="entry name" value="Metal_Hydrolase"/>
</dbReference>
<dbReference type="STRING" id="589385.SAMN05421504_102251"/>
<keyword evidence="1" id="KW-0456">Lyase</keyword>
<proteinExistence type="predicted"/>
<dbReference type="GO" id="GO:0016787">
    <property type="term" value="F:hydrolase activity"/>
    <property type="evidence" value="ECO:0007669"/>
    <property type="project" value="InterPro"/>
</dbReference>
<dbReference type="InterPro" id="IPR032465">
    <property type="entry name" value="ACMSD"/>
</dbReference>
<dbReference type="AlphaFoldDB" id="A0A1H2YT62"/>
<dbReference type="Gene3D" id="3.20.20.140">
    <property type="entry name" value="Metal-dependent hydrolases"/>
    <property type="match status" value="1"/>
</dbReference>
<sequence>MIEGHVVVDAHVHVPRLSTLKPAWLEWAERYSGPHPWRSVYDDDGVPVPAKLDALFEAEGVDRALLFCEYSPRATGIQPFEDNLPLVEFNPARFRLVANVNPHLHHPVASAVEWQLDLGAVALKIHPVHGAFSPADKELYRAYEVCAARGVPVILHSGTSTFPGSRSSFGDPALLTDVIEDFPEVQFVLAHGGRGWWYDTAGFLALSKENVWLDLAGLPPKKLPDYYARFDFQRLAEKFVFGTDWPGVPGANRNVRALAKLGLPNGVLRAILAGNAAKLFPGLAV</sequence>
<reference evidence="3 4" key="1">
    <citation type="submission" date="2016-10" db="EMBL/GenBank/DDBJ databases">
        <authorList>
            <person name="de Groot N.N."/>
        </authorList>
    </citation>
    <scope>NUCLEOTIDE SEQUENCE [LARGE SCALE GENOMIC DNA]</scope>
    <source>
        <strain evidence="3 4">CPCC 202699</strain>
    </source>
</reference>
<evidence type="ECO:0000313" key="4">
    <source>
        <dbReference type="Proteomes" id="UP000199515"/>
    </source>
</evidence>
<dbReference type="Pfam" id="PF04909">
    <property type="entry name" value="Amidohydro_2"/>
    <property type="match status" value="1"/>
</dbReference>
<protein>
    <recommendedName>
        <fullName evidence="2">Amidohydrolase-related domain-containing protein</fullName>
    </recommendedName>
</protein>
<keyword evidence="4" id="KW-1185">Reference proteome</keyword>
<accession>A0A1H2YT62</accession>
<dbReference type="Proteomes" id="UP000199515">
    <property type="component" value="Unassembled WGS sequence"/>
</dbReference>
<feature type="domain" description="Amidohydrolase-related" evidence="2">
    <location>
        <begin position="8"/>
        <end position="281"/>
    </location>
</feature>
<dbReference type="CDD" id="cd01292">
    <property type="entry name" value="metallo-dependent_hydrolases"/>
    <property type="match status" value="1"/>
</dbReference>